<feature type="region of interest" description="Disordered" evidence="1">
    <location>
        <begin position="100"/>
        <end position="120"/>
    </location>
</feature>
<proteinExistence type="predicted"/>
<reference evidence="2" key="1">
    <citation type="submission" date="2022-02" db="EMBL/GenBank/DDBJ databases">
        <title>Towards deciphering the DNA virus diversity associated with rodent species in the families Cricetidae and Heteromyidae.</title>
        <authorList>
            <person name="Lund M."/>
            <person name="Larsen B.B."/>
            <person name="Gryseels S."/>
            <person name="Kraberger S."/>
            <person name="Rowsey D.M."/>
            <person name="Steger L."/>
            <person name="Yule K.M."/>
            <person name="Upham N.S."/>
            <person name="Worobey M."/>
            <person name="Van Doorslaer K."/>
            <person name="Varsani A."/>
        </authorList>
    </citation>
    <scope>NUCLEOTIDE SEQUENCE</scope>
    <source>
        <strain evidence="2">NeonRodF8_52</strain>
    </source>
</reference>
<dbReference type="EMBL" id="OM869630">
    <property type="protein sequence ID" value="UPW41577.1"/>
    <property type="molecule type" value="Genomic_DNA"/>
</dbReference>
<name>A0A976R7P5_9VIRU</name>
<sequence length="120" mass="13626">MKYRCQFNPQERVPKTRSRPVSITVPDQSYTVRELMMKHMSGAMPPVVRDGIYQSFEDEDDIDITQSPDFDITDAFVAAREMEDARVLAKAKLIDVNGEKVTPLPFKDPEDPPTDPPSVK</sequence>
<accession>A0A976R7P5</accession>
<protein>
    <submittedName>
        <fullName evidence="2">Uncharacterized protein</fullName>
    </submittedName>
</protein>
<evidence type="ECO:0000313" key="2">
    <source>
        <dbReference type="EMBL" id="UPW41577.1"/>
    </source>
</evidence>
<organism evidence="2">
    <name type="scientific">Peromfec virus RodF8_52</name>
    <dbReference type="NCBI Taxonomy" id="2929381"/>
    <lineage>
        <taxon>Viruses</taxon>
        <taxon>Monodnaviria</taxon>
        <taxon>Sangervirae</taxon>
        <taxon>Phixviricota</taxon>
        <taxon>Malgrandaviricetes</taxon>
        <taxon>Petitvirales</taxon>
        <taxon>Microviridae</taxon>
    </lineage>
</organism>
<evidence type="ECO:0000256" key="1">
    <source>
        <dbReference type="SAM" id="MobiDB-lite"/>
    </source>
</evidence>